<dbReference type="PANTHER" id="PTHR11829:SF388">
    <property type="entry name" value="FORK HEAD DOMAIN-CONTAINING PROTEIN L1-RELATED"/>
    <property type="match status" value="1"/>
</dbReference>
<dbReference type="PROSITE" id="PS00657">
    <property type="entry name" value="FORK_HEAD_1"/>
    <property type="match status" value="1"/>
</dbReference>
<dbReference type="Pfam" id="PF00250">
    <property type="entry name" value="Forkhead"/>
    <property type="match status" value="1"/>
</dbReference>
<organism evidence="6 7">
    <name type="scientific">Dreissena polymorpha</name>
    <name type="common">Zebra mussel</name>
    <name type="synonym">Mytilus polymorpha</name>
    <dbReference type="NCBI Taxonomy" id="45954"/>
    <lineage>
        <taxon>Eukaryota</taxon>
        <taxon>Metazoa</taxon>
        <taxon>Spiralia</taxon>
        <taxon>Lophotrochozoa</taxon>
        <taxon>Mollusca</taxon>
        <taxon>Bivalvia</taxon>
        <taxon>Autobranchia</taxon>
        <taxon>Heteroconchia</taxon>
        <taxon>Euheterodonta</taxon>
        <taxon>Imparidentia</taxon>
        <taxon>Neoheterodontei</taxon>
        <taxon>Myida</taxon>
        <taxon>Dreissenoidea</taxon>
        <taxon>Dreissenidae</taxon>
        <taxon>Dreissena</taxon>
    </lineage>
</organism>
<feature type="domain" description="Fork-head" evidence="5">
    <location>
        <begin position="73"/>
        <end position="167"/>
    </location>
</feature>
<reference evidence="6" key="2">
    <citation type="submission" date="2020-11" db="EMBL/GenBank/DDBJ databases">
        <authorList>
            <person name="McCartney M.A."/>
            <person name="Auch B."/>
            <person name="Kono T."/>
            <person name="Mallez S."/>
            <person name="Becker A."/>
            <person name="Gohl D.M."/>
            <person name="Silverstein K.A.T."/>
            <person name="Koren S."/>
            <person name="Bechman K.B."/>
            <person name="Herman A."/>
            <person name="Abrahante J.E."/>
            <person name="Garbe J."/>
        </authorList>
    </citation>
    <scope>NUCLEOTIDE SEQUENCE</scope>
    <source>
        <strain evidence="6">Duluth1</strain>
        <tissue evidence="6">Whole animal</tissue>
    </source>
</reference>
<dbReference type="AlphaFoldDB" id="A0A9D4BVN2"/>
<evidence type="ECO:0000313" key="7">
    <source>
        <dbReference type="Proteomes" id="UP000828390"/>
    </source>
</evidence>
<protein>
    <recommendedName>
        <fullName evidence="5">Fork-head domain-containing protein</fullName>
    </recommendedName>
</protein>
<dbReference type="GO" id="GO:0009653">
    <property type="term" value="P:anatomical structure morphogenesis"/>
    <property type="evidence" value="ECO:0007669"/>
    <property type="project" value="TreeGrafter"/>
</dbReference>
<keyword evidence="7" id="KW-1185">Reference proteome</keyword>
<evidence type="ECO:0000259" key="5">
    <source>
        <dbReference type="PROSITE" id="PS50039"/>
    </source>
</evidence>
<keyword evidence="1 3" id="KW-0238">DNA-binding</keyword>
<dbReference type="EMBL" id="JAIWYP010000014">
    <property type="protein sequence ID" value="KAH3710959.1"/>
    <property type="molecule type" value="Genomic_DNA"/>
</dbReference>
<dbReference type="CDD" id="cd20027">
    <property type="entry name" value="FH_FOXL1"/>
    <property type="match status" value="1"/>
</dbReference>
<dbReference type="SUPFAM" id="SSF46785">
    <property type="entry name" value="Winged helix' DNA-binding domain"/>
    <property type="match status" value="1"/>
</dbReference>
<dbReference type="PROSITE" id="PS00658">
    <property type="entry name" value="FORK_HEAD_2"/>
    <property type="match status" value="1"/>
</dbReference>
<sequence length="455" mass="50633">MATPPTPNDFSGQGYSPFFGSMAVFPGHYGSLTPIAAGNPYGYPGMYYHPMDINRAYALRMMEEMQRREQPQKPPYSYIALIAMAIKSAPDRKITLNGIYQFIMERFPYYHDNKQGWQNSIRHNLSLNDCFVKVTREKGKPGKGNYWTLDSNCEEMFENGNYRRRKRRVKIPIKDAEGHDRLVGEGKEYFADDDGNHSDTDSLDELNVTSDDEDEKPAGHRDLSTTSSVNDSGINVGHSASEDEHSRDSTDAGVCFRTNYTIDANHSERCASKKSVNEVTVPHPAHSQFSGIKRKLFTIDSIMGVDANSTNKEAKSAAHCDSQTENRSREDDAPPTKRQKTDIFDKIPSPPPKLIDLKGGNMSTLQLSLASGLYGMGLHSMYANIPSPYYPTDSATAAILGHGMHEFLYQNVSSLTPRMCGGYNGRVVVSPSESMESPKPSATCLPRLHSTSRLQ</sequence>
<feature type="region of interest" description="Disordered" evidence="4">
    <location>
        <begin position="188"/>
        <end position="250"/>
    </location>
</feature>
<evidence type="ECO:0000313" key="6">
    <source>
        <dbReference type="EMBL" id="KAH3710959.1"/>
    </source>
</evidence>
<reference evidence="6" key="1">
    <citation type="journal article" date="2019" name="bioRxiv">
        <title>The Genome of the Zebra Mussel, Dreissena polymorpha: A Resource for Invasive Species Research.</title>
        <authorList>
            <person name="McCartney M.A."/>
            <person name="Auch B."/>
            <person name="Kono T."/>
            <person name="Mallez S."/>
            <person name="Zhang Y."/>
            <person name="Obille A."/>
            <person name="Becker A."/>
            <person name="Abrahante J.E."/>
            <person name="Garbe J."/>
            <person name="Badalamenti J.P."/>
            <person name="Herman A."/>
            <person name="Mangelson H."/>
            <person name="Liachko I."/>
            <person name="Sullivan S."/>
            <person name="Sone E.D."/>
            <person name="Koren S."/>
            <person name="Silverstein K.A.T."/>
            <person name="Beckman K.B."/>
            <person name="Gohl D.M."/>
        </authorList>
    </citation>
    <scope>NUCLEOTIDE SEQUENCE</scope>
    <source>
        <strain evidence="6">Duluth1</strain>
        <tissue evidence="6">Whole animal</tissue>
    </source>
</reference>
<evidence type="ECO:0000256" key="2">
    <source>
        <dbReference type="ARBA" id="ARBA00023242"/>
    </source>
</evidence>
<evidence type="ECO:0000256" key="1">
    <source>
        <dbReference type="ARBA" id="ARBA00023125"/>
    </source>
</evidence>
<dbReference type="InterPro" id="IPR036388">
    <property type="entry name" value="WH-like_DNA-bd_sf"/>
</dbReference>
<accession>A0A9D4BVN2</accession>
<dbReference type="FunFam" id="1.10.10.10:FF:001472">
    <property type="entry name" value="Forkhead domain protein 1"/>
    <property type="match status" value="1"/>
</dbReference>
<dbReference type="InterPro" id="IPR047514">
    <property type="entry name" value="FH_FOXL1"/>
</dbReference>
<name>A0A9D4BVN2_DREPO</name>
<dbReference type="InterPro" id="IPR050211">
    <property type="entry name" value="FOX_domain-containing"/>
</dbReference>
<dbReference type="InterPro" id="IPR036390">
    <property type="entry name" value="WH_DNA-bd_sf"/>
</dbReference>
<keyword evidence="2 3" id="KW-0539">Nucleus</keyword>
<dbReference type="PANTHER" id="PTHR11829">
    <property type="entry name" value="FORKHEAD BOX PROTEIN"/>
    <property type="match status" value="1"/>
</dbReference>
<feature type="DNA-binding region" description="Fork-head" evidence="3">
    <location>
        <begin position="73"/>
        <end position="167"/>
    </location>
</feature>
<feature type="region of interest" description="Disordered" evidence="4">
    <location>
        <begin position="310"/>
        <end position="353"/>
    </location>
</feature>
<feature type="compositionally biased region" description="Polar residues" evidence="4">
    <location>
        <begin position="224"/>
        <end position="233"/>
    </location>
</feature>
<dbReference type="GO" id="GO:0000978">
    <property type="term" value="F:RNA polymerase II cis-regulatory region sequence-specific DNA binding"/>
    <property type="evidence" value="ECO:0007669"/>
    <property type="project" value="TreeGrafter"/>
</dbReference>
<dbReference type="SMART" id="SM00339">
    <property type="entry name" value="FH"/>
    <property type="match status" value="1"/>
</dbReference>
<feature type="compositionally biased region" description="Low complexity" evidence="4">
    <location>
        <begin position="431"/>
        <end position="441"/>
    </location>
</feature>
<comment type="subcellular location">
    <subcellularLocation>
        <location evidence="3">Nucleus</location>
    </subcellularLocation>
</comment>
<dbReference type="GO" id="GO:0005634">
    <property type="term" value="C:nucleus"/>
    <property type="evidence" value="ECO:0007669"/>
    <property type="project" value="UniProtKB-SubCell"/>
</dbReference>
<dbReference type="GO" id="GO:0000981">
    <property type="term" value="F:DNA-binding transcription factor activity, RNA polymerase II-specific"/>
    <property type="evidence" value="ECO:0007669"/>
    <property type="project" value="TreeGrafter"/>
</dbReference>
<feature type="region of interest" description="Disordered" evidence="4">
    <location>
        <begin position="431"/>
        <end position="455"/>
    </location>
</feature>
<dbReference type="InterPro" id="IPR001766">
    <property type="entry name" value="Fork_head_dom"/>
</dbReference>
<evidence type="ECO:0000256" key="4">
    <source>
        <dbReference type="SAM" id="MobiDB-lite"/>
    </source>
</evidence>
<comment type="caution">
    <text evidence="6">The sequence shown here is derived from an EMBL/GenBank/DDBJ whole genome shotgun (WGS) entry which is preliminary data.</text>
</comment>
<dbReference type="Proteomes" id="UP000828390">
    <property type="component" value="Unassembled WGS sequence"/>
</dbReference>
<evidence type="ECO:0000256" key="3">
    <source>
        <dbReference type="PROSITE-ProRule" id="PRU00089"/>
    </source>
</evidence>
<feature type="compositionally biased region" description="Basic and acidic residues" evidence="4">
    <location>
        <begin position="188"/>
        <end position="200"/>
    </location>
</feature>
<feature type="compositionally biased region" description="Basic and acidic residues" evidence="4">
    <location>
        <begin position="312"/>
        <end position="345"/>
    </location>
</feature>
<dbReference type="PRINTS" id="PR00053">
    <property type="entry name" value="FORKHEAD"/>
</dbReference>
<dbReference type="InterPro" id="IPR030456">
    <property type="entry name" value="TF_fork_head_CS_2"/>
</dbReference>
<dbReference type="Gene3D" id="1.10.10.10">
    <property type="entry name" value="Winged helix-like DNA-binding domain superfamily/Winged helix DNA-binding domain"/>
    <property type="match status" value="1"/>
</dbReference>
<proteinExistence type="predicted"/>
<dbReference type="InterPro" id="IPR018122">
    <property type="entry name" value="TF_fork_head_CS_1"/>
</dbReference>
<gene>
    <name evidence="6" type="ORF">DPMN_070457</name>
</gene>
<dbReference type="GO" id="GO:0030154">
    <property type="term" value="P:cell differentiation"/>
    <property type="evidence" value="ECO:0007669"/>
    <property type="project" value="TreeGrafter"/>
</dbReference>
<feature type="compositionally biased region" description="Basic and acidic residues" evidence="4">
    <location>
        <begin position="240"/>
        <end position="250"/>
    </location>
</feature>
<dbReference type="PROSITE" id="PS50039">
    <property type="entry name" value="FORK_HEAD_3"/>
    <property type="match status" value="1"/>
</dbReference>